<evidence type="ECO:0000256" key="5">
    <source>
        <dbReference type="ARBA" id="ARBA00023012"/>
    </source>
</evidence>
<dbReference type="Gene3D" id="3.30.565.10">
    <property type="entry name" value="Histidine kinase-like ATPase, C-terminal domain"/>
    <property type="match status" value="1"/>
</dbReference>
<dbReference type="InterPro" id="IPR036097">
    <property type="entry name" value="HisK_dim/P_sf"/>
</dbReference>
<dbReference type="InterPro" id="IPR003594">
    <property type="entry name" value="HATPase_dom"/>
</dbReference>
<dbReference type="Gene3D" id="1.10.287.130">
    <property type="match status" value="1"/>
</dbReference>
<evidence type="ECO:0000256" key="4">
    <source>
        <dbReference type="ARBA" id="ARBA00022777"/>
    </source>
</evidence>
<reference evidence="8" key="1">
    <citation type="journal article" date="2011" name="MBio">
        <title>Novel metabolic attributes of the genus Cyanothece, comprising a group of unicellular nitrogen-fixing Cyanobacteria.</title>
        <authorList>
            <person name="Bandyopadhyay A."/>
            <person name="Elvitigala T."/>
            <person name="Welsh E."/>
            <person name="Stockel J."/>
            <person name="Liberton M."/>
            <person name="Min H."/>
            <person name="Sherman L.A."/>
            <person name="Pakrasi H.B."/>
        </authorList>
    </citation>
    <scope>NUCLEOTIDE SEQUENCE [LARGE SCALE GENOMIC DNA]</scope>
    <source>
        <strain evidence="8">PCC 7424</strain>
    </source>
</reference>
<dbReference type="SMART" id="SM00387">
    <property type="entry name" value="HATPase_c"/>
    <property type="match status" value="1"/>
</dbReference>
<dbReference type="SMART" id="SM00388">
    <property type="entry name" value="HisKA"/>
    <property type="match status" value="1"/>
</dbReference>
<comment type="catalytic activity">
    <reaction evidence="1">
        <text>ATP + protein L-histidine = ADP + protein N-phospho-L-histidine.</text>
        <dbReference type="EC" id="2.7.13.3"/>
    </reaction>
</comment>
<dbReference type="RefSeq" id="WP_012598209.1">
    <property type="nucleotide sequence ID" value="NC_011729.1"/>
</dbReference>
<dbReference type="AlphaFoldDB" id="B7KH53"/>
<dbReference type="CDD" id="cd00075">
    <property type="entry name" value="HATPase"/>
    <property type="match status" value="1"/>
</dbReference>
<dbReference type="InterPro" id="IPR003661">
    <property type="entry name" value="HisK_dim/P_dom"/>
</dbReference>
<dbReference type="STRING" id="65393.PCC7424_0806"/>
<keyword evidence="5" id="KW-0902">Two-component regulatory system</keyword>
<name>B7KH53_GLOC7</name>
<dbReference type="SUPFAM" id="SSF55874">
    <property type="entry name" value="ATPase domain of HSP90 chaperone/DNA topoisomerase II/histidine kinase"/>
    <property type="match status" value="1"/>
</dbReference>
<dbReference type="SUPFAM" id="SSF47384">
    <property type="entry name" value="Homodimeric domain of signal transducing histidine kinase"/>
    <property type="match status" value="1"/>
</dbReference>
<dbReference type="PANTHER" id="PTHR43547">
    <property type="entry name" value="TWO-COMPONENT HISTIDINE KINASE"/>
    <property type="match status" value="1"/>
</dbReference>
<evidence type="ECO:0000313" key="7">
    <source>
        <dbReference type="EMBL" id="ACK69262.1"/>
    </source>
</evidence>
<dbReference type="InterPro" id="IPR036890">
    <property type="entry name" value="HATPase_C_sf"/>
</dbReference>
<evidence type="ECO:0000259" key="6">
    <source>
        <dbReference type="PROSITE" id="PS50109"/>
    </source>
</evidence>
<dbReference type="EC" id="2.7.13.3" evidence="2"/>
<dbReference type="EMBL" id="CP001291">
    <property type="protein sequence ID" value="ACK69262.1"/>
    <property type="molecule type" value="Genomic_DNA"/>
</dbReference>
<dbReference type="eggNOG" id="COG2205">
    <property type="taxonomic scope" value="Bacteria"/>
</dbReference>
<dbReference type="PROSITE" id="PS50109">
    <property type="entry name" value="HIS_KIN"/>
    <property type="match status" value="1"/>
</dbReference>
<gene>
    <name evidence="7" type="ordered locus">PCC7424_0806</name>
</gene>
<dbReference type="Proteomes" id="UP000002384">
    <property type="component" value="Chromosome"/>
</dbReference>
<dbReference type="InterPro" id="IPR005467">
    <property type="entry name" value="His_kinase_dom"/>
</dbReference>
<evidence type="ECO:0000256" key="1">
    <source>
        <dbReference type="ARBA" id="ARBA00000085"/>
    </source>
</evidence>
<keyword evidence="4 7" id="KW-0808">Transferase</keyword>
<protein>
    <recommendedName>
        <fullName evidence="2">histidine kinase</fullName>
        <ecNumber evidence="2">2.7.13.3</ecNumber>
    </recommendedName>
</protein>
<keyword evidence="8" id="KW-1185">Reference proteome</keyword>
<dbReference type="OrthoDB" id="9815750at2"/>
<dbReference type="Pfam" id="PF02518">
    <property type="entry name" value="HATPase_c"/>
    <property type="match status" value="1"/>
</dbReference>
<dbReference type="InterPro" id="IPR004358">
    <property type="entry name" value="Sig_transdc_His_kin-like_C"/>
</dbReference>
<dbReference type="GO" id="GO:0000155">
    <property type="term" value="F:phosphorelay sensor kinase activity"/>
    <property type="evidence" value="ECO:0007669"/>
    <property type="project" value="InterPro"/>
</dbReference>
<evidence type="ECO:0000256" key="2">
    <source>
        <dbReference type="ARBA" id="ARBA00012438"/>
    </source>
</evidence>
<feature type="domain" description="Histidine kinase" evidence="6">
    <location>
        <begin position="160"/>
        <end position="363"/>
    </location>
</feature>
<evidence type="ECO:0000256" key="3">
    <source>
        <dbReference type="ARBA" id="ARBA00022553"/>
    </source>
</evidence>
<dbReference type="HOGENOM" id="CLU_049300_0_0_3"/>
<dbReference type="PANTHER" id="PTHR43547:SF2">
    <property type="entry name" value="HYBRID SIGNAL TRANSDUCTION HISTIDINE KINASE C"/>
    <property type="match status" value="1"/>
</dbReference>
<proteinExistence type="predicted"/>
<dbReference type="KEGG" id="cyc:PCC7424_0806"/>
<keyword evidence="4 7" id="KW-0418">Kinase</keyword>
<dbReference type="CDD" id="cd00082">
    <property type="entry name" value="HisKA"/>
    <property type="match status" value="1"/>
</dbReference>
<organism evidence="7 8">
    <name type="scientific">Gloeothece citriformis (strain PCC 7424)</name>
    <name type="common">Cyanothece sp. (strain PCC 7424)</name>
    <dbReference type="NCBI Taxonomy" id="65393"/>
    <lineage>
        <taxon>Bacteria</taxon>
        <taxon>Bacillati</taxon>
        <taxon>Cyanobacteriota</taxon>
        <taxon>Cyanophyceae</taxon>
        <taxon>Oscillatoriophycideae</taxon>
        <taxon>Chroococcales</taxon>
        <taxon>Aphanothecaceae</taxon>
        <taxon>Gloeothece</taxon>
        <taxon>Gloeothece citriformis</taxon>
    </lineage>
</organism>
<evidence type="ECO:0000313" key="8">
    <source>
        <dbReference type="Proteomes" id="UP000002384"/>
    </source>
</evidence>
<dbReference type="Pfam" id="PF00512">
    <property type="entry name" value="HisKA"/>
    <property type="match status" value="1"/>
</dbReference>
<dbReference type="PRINTS" id="PR00344">
    <property type="entry name" value="BCTRLSENSOR"/>
</dbReference>
<accession>B7KH53</accession>
<sequence length="363" mass="41802">MKNLLSLEKTSHFKLVNLNFFLELQFQQISEQIPIDLALLVYQDCHHRSTERFFREFNSFQLSEAELNGLMTHFKEQELISFFQVSQVGEYESKFLYFCPLSQKNDELEYLVLLTETLLSSSEEKIIIIQSQVIEEYLNLYQAYIQQDNEIKSLEHLIHKIGHELRNPLSLISLMAENLKLSFPQETGQKQVLSIQETIKDLNQSLTQLIDCGKRSRLKLELSDLRLIVLKSLKNFQPLLTSKSITLNYPQDKEAIIAVDHLQIQQVFGNLLSNAIYFSPEGGIITCNWQIFQQEIIVTITDQGQGLSSQDLKHIFTPFYSRRPGGTGLGLTIVQKIIMDHGGSIWAENLPSVGTKFTFILPR</sequence>
<keyword evidence="3" id="KW-0597">Phosphoprotein</keyword>